<gene>
    <name evidence="4" type="ORF">VSDG_08766</name>
</gene>
<dbReference type="PANTHER" id="PTHR23140">
    <property type="entry name" value="RNA PROCESSING PROTEIN LD23810P"/>
    <property type="match status" value="1"/>
</dbReference>
<feature type="region of interest" description="Disordered" evidence="2">
    <location>
        <begin position="285"/>
        <end position="326"/>
    </location>
</feature>
<accession>A0A423VGU8</accession>
<dbReference type="GO" id="GO:0003723">
    <property type="term" value="F:RNA binding"/>
    <property type="evidence" value="ECO:0007669"/>
    <property type="project" value="UniProtKB-KW"/>
</dbReference>
<dbReference type="PANTHER" id="PTHR23140:SF0">
    <property type="entry name" value="U2 SNRNP-ASSOCIATED SURP MOTIF-CONTAINING PROTEIN"/>
    <property type="match status" value="1"/>
</dbReference>
<dbReference type="InterPro" id="IPR051485">
    <property type="entry name" value="SR-CTD_assoc_factor"/>
</dbReference>
<comment type="caution">
    <text evidence="4">The sequence shown here is derived from an EMBL/GenBank/DDBJ whole genome shotgun (WGS) entry which is preliminary data.</text>
</comment>
<feature type="compositionally biased region" description="Low complexity" evidence="2">
    <location>
        <begin position="706"/>
        <end position="722"/>
    </location>
</feature>
<evidence type="ECO:0000259" key="3">
    <source>
        <dbReference type="PROSITE" id="PS51391"/>
    </source>
</evidence>
<dbReference type="InterPro" id="IPR006569">
    <property type="entry name" value="CID_dom"/>
</dbReference>
<dbReference type="Proteomes" id="UP000284375">
    <property type="component" value="Unassembled WGS sequence"/>
</dbReference>
<evidence type="ECO:0000256" key="1">
    <source>
        <dbReference type="ARBA" id="ARBA00022884"/>
    </source>
</evidence>
<sequence>MSLPKKIAEFPDVEAKLQKPTKQSAFERQKAEAEAKRLREAAETAAVYEDFIKSFDADEHENGREQYERGAGGFGRPPPRAVGGSGRRHFGAPGAAPMKASGPGTLGPAQPPMSFGKKRTHDGFQTNNDRRRDHSENGTGRLVFDDPEDAQKPRIPKAFDASDEEDETTGRGRSEEKAVARPTLRLANLPPATSPAVIKALIPPNLAVENVKILPPTAPGGTGTDRKSIAAIVTLSQETAASDIDAAVSALQNRYLGFGHYLSLHRHLSSAAIASASISNVTSSATTSHPFGAKPVVQPGHGHGHGHGHGPGGGPNHGGRFAPPSSYGPSGGPINRTLLHVPIQPPRDIKQLRMIHKVIESVLEHGPEFEALLMSRPDVQRDEKWAWIWDARSQGGIWYRWRLWEILTGAEQSKRGKGKYLPLFDGGHAWKVPDKQLAYEYTTGVDGFVSESEYDSEYDDEDDDEPKITLDGNKEQEEVFLNPIEKAKLVHLLSRLPTTLSKIRKGDIARITSFAITHANGADEIVDLIISNLEKPLAFSSANPDYKKGAPDQSGDNSRDASPAPDSKTNPDSASQDTSGAKLIGLYVISDILSSSSTSGIRHAWRYRQLFEAALKARKSFEGLGSMPEKMNWGRLRAEKWKRSVGLVLSLWDGWCVFPNDSQELFVRSFENPPSAKKDEDESNAEKEAKKSGGRWKTVDASATTEAPAADVAGEAAEQGADSDGSFDEYTDDEEADNELLAHYHIDGEPLLDIDIVGLAIGGGEDDIPMADADQNPQAKKDDDAQGGPEAKASDDSITMPKSSTSASTTDPGARRKRLTAADMFADSDGEGA</sequence>
<evidence type="ECO:0000313" key="5">
    <source>
        <dbReference type="Proteomes" id="UP000284375"/>
    </source>
</evidence>
<protein>
    <recommendedName>
        <fullName evidence="3">CID domain-containing protein</fullName>
    </recommendedName>
</protein>
<dbReference type="STRING" id="252740.A0A423VGU8"/>
<evidence type="ECO:0000256" key="2">
    <source>
        <dbReference type="SAM" id="MobiDB-lite"/>
    </source>
</evidence>
<feature type="region of interest" description="Disordered" evidence="2">
    <location>
        <begin position="543"/>
        <end position="578"/>
    </location>
</feature>
<reference evidence="4 5" key="1">
    <citation type="submission" date="2015-09" db="EMBL/GenBank/DDBJ databases">
        <title>Host preference determinants of Valsa canker pathogens revealed by comparative genomics.</title>
        <authorList>
            <person name="Yin Z."/>
            <person name="Huang L."/>
        </authorList>
    </citation>
    <scope>NUCLEOTIDE SEQUENCE [LARGE SCALE GENOMIC DNA]</scope>
    <source>
        <strain evidence="4 5">YSFL</strain>
    </source>
</reference>
<dbReference type="Pfam" id="PF01805">
    <property type="entry name" value="Surp"/>
    <property type="match status" value="1"/>
</dbReference>
<feature type="region of interest" description="Disordered" evidence="2">
    <location>
        <begin position="672"/>
        <end position="732"/>
    </location>
</feature>
<feature type="compositionally biased region" description="Basic and acidic residues" evidence="2">
    <location>
        <begin position="168"/>
        <end position="179"/>
    </location>
</feature>
<feature type="domain" description="CID" evidence="3">
    <location>
        <begin position="481"/>
        <end position="674"/>
    </location>
</feature>
<organism evidence="4 5">
    <name type="scientific">Cytospora chrysosperma</name>
    <name type="common">Cytospora canker fungus</name>
    <name type="synonym">Sphaeria chrysosperma</name>
    <dbReference type="NCBI Taxonomy" id="252740"/>
    <lineage>
        <taxon>Eukaryota</taxon>
        <taxon>Fungi</taxon>
        <taxon>Dikarya</taxon>
        <taxon>Ascomycota</taxon>
        <taxon>Pezizomycotina</taxon>
        <taxon>Sordariomycetes</taxon>
        <taxon>Sordariomycetidae</taxon>
        <taxon>Diaporthales</taxon>
        <taxon>Cytosporaceae</taxon>
        <taxon>Cytospora</taxon>
    </lineage>
</organism>
<dbReference type="PROSITE" id="PS51391">
    <property type="entry name" value="CID"/>
    <property type="match status" value="1"/>
</dbReference>
<dbReference type="OrthoDB" id="377209at2759"/>
<dbReference type="InterPro" id="IPR000061">
    <property type="entry name" value="Surp"/>
</dbReference>
<name>A0A423VGU8_CYTCH</name>
<dbReference type="InterPro" id="IPR008942">
    <property type="entry name" value="ENTH_VHS"/>
</dbReference>
<dbReference type="SUPFAM" id="SSF109905">
    <property type="entry name" value="Surp module (SWAP domain)"/>
    <property type="match status" value="1"/>
</dbReference>
<keyword evidence="5" id="KW-1185">Reference proteome</keyword>
<dbReference type="GO" id="GO:0005634">
    <property type="term" value="C:nucleus"/>
    <property type="evidence" value="ECO:0007669"/>
    <property type="project" value="TreeGrafter"/>
</dbReference>
<proteinExistence type="predicted"/>
<feature type="compositionally biased region" description="Basic and acidic residues" evidence="2">
    <location>
        <begin position="676"/>
        <end position="691"/>
    </location>
</feature>
<feature type="region of interest" description="Disordered" evidence="2">
    <location>
        <begin position="767"/>
        <end position="833"/>
    </location>
</feature>
<feature type="region of interest" description="Disordered" evidence="2">
    <location>
        <begin position="57"/>
        <end position="179"/>
    </location>
</feature>
<feature type="compositionally biased region" description="Basic and acidic residues" evidence="2">
    <location>
        <begin position="57"/>
        <end position="68"/>
    </location>
</feature>
<evidence type="ECO:0000313" key="4">
    <source>
        <dbReference type="EMBL" id="ROV90166.1"/>
    </source>
</evidence>
<dbReference type="InterPro" id="IPR035967">
    <property type="entry name" value="SWAP/Surp_sf"/>
</dbReference>
<feature type="compositionally biased region" description="Polar residues" evidence="2">
    <location>
        <begin position="796"/>
        <end position="811"/>
    </location>
</feature>
<dbReference type="GO" id="GO:0006396">
    <property type="term" value="P:RNA processing"/>
    <property type="evidence" value="ECO:0007669"/>
    <property type="project" value="InterPro"/>
</dbReference>
<dbReference type="EMBL" id="LJZO01000052">
    <property type="protein sequence ID" value="ROV90166.1"/>
    <property type="molecule type" value="Genomic_DNA"/>
</dbReference>
<dbReference type="Gene3D" id="1.25.40.90">
    <property type="match status" value="1"/>
</dbReference>
<dbReference type="SMART" id="SM00582">
    <property type="entry name" value="RPR"/>
    <property type="match status" value="1"/>
</dbReference>
<dbReference type="Gene3D" id="1.10.10.790">
    <property type="entry name" value="Surp module"/>
    <property type="match status" value="1"/>
</dbReference>
<dbReference type="AlphaFoldDB" id="A0A423VGU8"/>
<keyword evidence="1" id="KW-0694">RNA-binding</keyword>
<feature type="compositionally biased region" description="Polar residues" evidence="2">
    <location>
        <begin position="567"/>
        <end position="578"/>
    </location>
</feature>